<dbReference type="InterPro" id="IPR018238">
    <property type="entry name" value="Glyco_hydro_14_CS"/>
</dbReference>
<proteinExistence type="inferred from homology"/>
<evidence type="ECO:0000256" key="9">
    <source>
        <dbReference type="SAM" id="SignalP"/>
    </source>
</evidence>
<dbReference type="Gene3D" id="3.20.20.80">
    <property type="entry name" value="Glycosidases"/>
    <property type="match status" value="1"/>
</dbReference>
<keyword evidence="5 8" id="KW-0119">Carbohydrate metabolism</keyword>
<dbReference type="PROSITE" id="PS00506">
    <property type="entry name" value="BETA_AMYLASE_1"/>
    <property type="match status" value="1"/>
</dbReference>
<evidence type="ECO:0000313" key="10">
    <source>
        <dbReference type="EMBL" id="GKT21778.1"/>
    </source>
</evidence>
<keyword evidence="4 8" id="KW-0378">Hydrolase</keyword>
<dbReference type="Proteomes" id="UP001057375">
    <property type="component" value="Unassembled WGS sequence"/>
</dbReference>
<dbReference type="InterPro" id="IPR001554">
    <property type="entry name" value="Glyco_hydro_14"/>
</dbReference>
<evidence type="ECO:0000256" key="6">
    <source>
        <dbReference type="ARBA" id="ARBA00023295"/>
    </source>
</evidence>
<evidence type="ECO:0000256" key="2">
    <source>
        <dbReference type="ARBA" id="ARBA00005652"/>
    </source>
</evidence>
<gene>
    <name evidence="10" type="ORF">ADUPG1_011980</name>
</gene>
<dbReference type="PANTHER" id="PTHR31352">
    <property type="entry name" value="BETA-AMYLASE 1, CHLOROPLASTIC"/>
    <property type="match status" value="1"/>
</dbReference>
<evidence type="ECO:0000256" key="8">
    <source>
        <dbReference type="RuleBase" id="RU000509"/>
    </source>
</evidence>
<comment type="similarity">
    <text evidence="2 8">Belongs to the glycosyl hydrolase 14 family.</text>
</comment>
<comment type="catalytic activity">
    <reaction evidence="1 8">
        <text>Hydrolysis of (1-&gt;4)-alpha-D-glucosidic linkages in polysaccharides so as to remove successive maltose units from the non-reducing ends of the chains.</text>
        <dbReference type="EC" id="3.2.1.2"/>
    </reaction>
</comment>
<protein>
    <recommendedName>
        <fullName evidence="3 8">Beta-amylase</fullName>
        <ecNumber evidence="3 8">3.2.1.2</ecNumber>
    </recommendedName>
</protein>
<dbReference type="EC" id="3.2.1.2" evidence="3 8"/>
<sequence length="330" mass="36965">MKANFLVFLILCVITLSYARRSDVSVMLPLDVLTNDGQLSDKDKLSSELDKLVSVGTDAIMSDCWWGIVQRDGENSYDFSGYVELTELVKSKGMNMQFVMSFHECGGNVGDDCDIPLPDWVLEPARNNDLLYKDQWGNVDEECLSLSADNVKFVNGKTALNLYYNFMVAFAQSLADYINDGTINEIQVGMGPAGELRYPSYPSDKWSFPGVGAFQCWDKYMLDSWADYATDQGHSEWNTPPTDAGSYNSVVSDTEFFTSGFDTPYGIAFLTWYADVMIQHGDDILQMAQYAFLNFPELGLASKIAGIHWWYNDPSHAAELTAGYYNVADH</sequence>
<dbReference type="EMBL" id="BQXS01012344">
    <property type="protein sequence ID" value="GKT21778.1"/>
    <property type="molecule type" value="Genomic_DNA"/>
</dbReference>
<feature type="non-terminal residue" evidence="10">
    <location>
        <position position="330"/>
    </location>
</feature>
<dbReference type="SUPFAM" id="SSF51445">
    <property type="entry name" value="(Trans)glycosidases"/>
    <property type="match status" value="1"/>
</dbReference>
<feature type="signal peptide" evidence="9">
    <location>
        <begin position="1"/>
        <end position="19"/>
    </location>
</feature>
<evidence type="ECO:0000256" key="1">
    <source>
        <dbReference type="ARBA" id="ARBA00000546"/>
    </source>
</evidence>
<dbReference type="PROSITE" id="PS00679">
    <property type="entry name" value="BETA_AMYLASE_2"/>
    <property type="match status" value="1"/>
</dbReference>
<keyword evidence="9" id="KW-0732">Signal</keyword>
<evidence type="ECO:0000256" key="5">
    <source>
        <dbReference type="ARBA" id="ARBA00023277"/>
    </source>
</evidence>
<evidence type="ECO:0000256" key="4">
    <source>
        <dbReference type="ARBA" id="ARBA00022801"/>
    </source>
</evidence>
<evidence type="ECO:0000256" key="3">
    <source>
        <dbReference type="ARBA" id="ARBA00012594"/>
    </source>
</evidence>
<keyword evidence="7 8" id="KW-0624">Polysaccharide degradation</keyword>
<dbReference type="Pfam" id="PF01373">
    <property type="entry name" value="Glyco_hydro_14"/>
    <property type="match status" value="1"/>
</dbReference>
<keyword evidence="11" id="KW-1185">Reference proteome</keyword>
<feature type="chain" id="PRO_5046420876" description="Beta-amylase" evidence="9">
    <location>
        <begin position="20"/>
        <end position="330"/>
    </location>
</feature>
<reference evidence="10" key="1">
    <citation type="submission" date="2022-03" db="EMBL/GenBank/DDBJ databases">
        <title>Draft genome sequence of Aduncisulcus paluster, a free-living microaerophilic Fornicata.</title>
        <authorList>
            <person name="Yuyama I."/>
            <person name="Kume K."/>
            <person name="Tamura T."/>
            <person name="Inagaki Y."/>
            <person name="Hashimoto T."/>
        </authorList>
    </citation>
    <scope>NUCLEOTIDE SEQUENCE</scope>
    <source>
        <strain evidence="10">NY0171</strain>
    </source>
</reference>
<name>A0ABQ5JXW1_9EUKA</name>
<comment type="caution">
    <text evidence="10">The sequence shown here is derived from an EMBL/GenBank/DDBJ whole genome shotgun (WGS) entry which is preliminary data.</text>
</comment>
<dbReference type="PRINTS" id="PR00750">
    <property type="entry name" value="BETAAMYLASE"/>
</dbReference>
<dbReference type="PANTHER" id="PTHR31352:SF1">
    <property type="entry name" value="BETA-AMYLASE 3, CHLOROPLASTIC"/>
    <property type="match status" value="1"/>
</dbReference>
<evidence type="ECO:0000256" key="7">
    <source>
        <dbReference type="ARBA" id="ARBA00023326"/>
    </source>
</evidence>
<accession>A0ABQ5JXW1</accession>
<organism evidence="10 11">
    <name type="scientific">Aduncisulcus paluster</name>
    <dbReference type="NCBI Taxonomy" id="2918883"/>
    <lineage>
        <taxon>Eukaryota</taxon>
        <taxon>Metamonada</taxon>
        <taxon>Carpediemonas-like organisms</taxon>
        <taxon>Aduncisulcus</taxon>
    </lineage>
</organism>
<dbReference type="InterPro" id="IPR017853">
    <property type="entry name" value="GH"/>
</dbReference>
<evidence type="ECO:0000313" key="11">
    <source>
        <dbReference type="Proteomes" id="UP001057375"/>
    </source>
</evidence>
<keyword evidence="6 8" id="KW-0326">Glycosidase</keyword>